<dbReference type="EMBL" id="JAYDYQ010002533">
    <property type="protein sequence ID" value="KAK4484642.1"/>
    <property type="molecule type" value="Genomic_DNA"/>
</dbReference>
<evidence type="ECO:0008006" key="5">
    <source>
        <dbReference type="Google" id="ProtNLM"/>
    </source>
</evidence>
<organism evidence="3 4">
    <name type="scientific">Penstemon davidsonii</name>
    <dbReference type="NCBI Taxonomy" id="160366"/>
    <lineage>
        <taxon>Eukaryota</taxon>
        <taxon>Viridiplantae</taxon>
        <taxon>Streptophyta</taxon>
        <taxon>Embryophyta</taxon>
        <taxon>Tracheophyta</taxon>
        <taxon>Spermatophyta</taxon>
        <taxon>Magnoliopsida</taxon>
        <taxon>eudicotyledons</taxon>
        <taxon>Gunneridae</taxon>
        <taxon>Pentapetalae</taxon>
        <taxon>asterids</taxon>
        <taxon>lamiids</taxon>
        <taxon>Lamiales</taxon>
        <taxon>Plantaginaceae</taxon>
        <taxon>Cheloneae</taxon>
        <taxon>Penstemon</taxon>
    </lineage>
</organism>
<dbReference type="PANTHER" id="PTHR33566:SF6">
    <property type="entry name" value="PROTEIN DEFECTIVE IN MERISTEM SILENCING 3"/>
    <property type="match status" value="1"/>
</dbReference>
<name>A0ABR0D5V9_9LAMI</name>
<protein>
    <recommendedName>
        <fullName evidence="5">Protein DEFECTIVE IN MERISTEM SILENCING 3</fullName>
    </recommendedName>
</protein>
<reference evidence="3 4" key="1">
    <citation type="journal article" date="2023" name="bioRxiv">
        <title>Genome report: Whole genome sequence and annotation of Penstemon davidsonii.</title>
        <authorList>
            <person name="Ostevik K.L."/>
            <person name="Alabady M."/>
            <person name="Zhang M."/>
            <person name="Rausher M.D."/>
        </authorList>
    </citation>
    <scope>NUCLEOTIDE SEQUENCE [LARGE SCALE GENOMIC DNA]</scope>
    <source>
        <strain evidence="3">DNT005</strain>
        <tissue evidence="3">Whole leaf</tissue>
    </source>
</reference>
<evidence type="ECO:0000256" key="1">
    <source>
        <dbReference type="SAM" id="Coils"/>
    </source>
</evidence>
<keyword evidence="4" id="KW-1185">Reference proteome</keyword>
<proteinExistence type="predicted"/>
<feature type="region of interest" description="Disordered" evidence="2">
    <location>
        <begin position="1"/>
        <end position="20"/>
    </location>
</feature>
<dbReference type="PANTHER" id="PTHR33566">
    <property type="entry name" value="EN/SPM-LIKE TRANSPOSON-RELATED"/>
    <property type="match status" value="1"/>
</dbReference>
<dbReference type="Proteomes" id="UP001291926">
    <property type="component" value="Unassembled WGS sequence"/>
</dbReference>
<keyword evidence="1" id="KW-0175">Coiled coil</keyword>
<evidence type="ECO:0000313" key="4">
    <source>
        <dbReference type="Proteomes" id="UP001291926"/>
    </source>
</evidence>
<gene>
    <name evidence="3" type="ORF">RD792_007231</name>
</gene>
<feature type="coiled-coil region" evidence="1">
    <location>
        <begin position="282"/>
        <end position="323"/>
    </location>
</feature>
<feature type="non-terminal residue" evidence="3">
    <location>
        <position position="1"/>
    </location>
</feature>
<accession>A0ABR0D5V9</accession>
<evidence type="ECO:0000256" key="2">
    <source>
        <dbReference type="SAM" id="MobiDB-lite"/>
    </source>
</evidence>
<evidence type="ECO:0000313" key="3">
    <source>
        <dbReference type="EMBL" id="KAK4484642.1"/>
    </source>
</evidence>
<comment type="caution">
    <text evidence="3">The sequence shown here is derived from an EMBL/GenBank/DDBJ whole genome shotgun (WGS) entry which is preliminary data.</text>
</comment>
<sequence length="340" mass="38527">DVGKHHSSFSTSENDDTAYVNSEEETVQHILRYEKSAAALLCRLESKPEAQVLDYSFTKDVLGIVATLGKVDDDNLSRLLSEYLGLETMLAVVCKTYEGVKALEAYNHDDSINKNWGLHAFAASTGWPLDRQFQVICLENLRYMCVSLCVFLFRPYAGEVIADDPQRKLDLLEPKLLNGETPPGFLGFAVNLVTIDNTSLYCITTTGYSLRETLFYNLFSTLQIYRSREDMQKSLSCITSGAISLDGGLIRSPGVFSLGHQRGDIDVKFPSGSKRFILPESYNETEKQMKETEWKKEQTQEDLEREQALLNHAKVKYERKKEEFIQFMANSLSYTTQVIP</sequence>